<keyword evidence="5" id="KW-0663">Pyridoxal phosphate</keyword>
<feature type="domain" description="Tryptophan synthase beta chain-like PALP" evidence="9">
    <location>
        <begin position="19"/>
        <end position="298"/>
    </location>
</feature>
<keyword evidence="6" id="KW-0456">Lyase</keyword>
<comment type="catalytic activity">
    <reaction evidence="1">
        <text>L-threonine = 2-oxobutanoate + NH4(+)</text>
        <dbReference type="Rhea" id="RHEA:22108"/>
        <dbReference type="ChEBI" id="CHEBI:16763"/>
        <dbReference type="ChEBI" id="CHEBI:28938"/>
        <dbReference type="ChEBI" id="CHEBI:57926"/>
        <dbReference type="EC" id="4.3.1.19"/>
    </reaction>
</comment>
<gene>
    <name evidence="10" type="ORF">IXB50_20225</name>
</gene>
<protein>
    <recommendedName>
        <fullName evidence="4">threonine ammonia-lyase</fullName>
        <ecNumber evidence="4">4.3.1.19</ecNumber>
    </recommendedName>
    <alternativeName>
        <fullName evidence="8">Threonine deaminase</fullName>
    </alternativeName>
</protein>
<keyword evidence="11" id="KW-1185">Reference proteome</keyword>
<dbReference type="AlphaFoldDB" id="A0A947DIC2"/>
<evidence type="ECO:0000256" key="6">
    <source>
        <dbReference type="ARBA" id="ARBA00023239"/>
    </source>
</evidence>
<evidence type="ECO:0000256" key="1">
    <source>
        <dbReference type="ARBA" id="ARBA00001274"/>
    </source>
</evidence>
<dbReference type="GO" id="GO:0003941">
    <property type="term" value="F:L-serine ammonia-lyase activity"/>
    <property type="evidence" value="ECO:0007669"/>
    <property type="project" value="TreeGrafter"/>
</dbReference>
<reference evidence="10" key="2">
    <citation type="journal article" date="2021" name="Mar. Drugs">
        <title>Genome Reduction and Secondary Metabolism of the Marine Sponge-Associated Cyanobacterium Leptothoe.</title>
        <authorList>
            <person name="Konstantinou D."/>
            <person name="Popin R.V."/>
            <person name="Fewer D.P."/>
            <person name="Sivonen K."/>
            <person name="Gkelis S."/>
        </authorList>
    </citation>
    <scope>NUCLEOTIDE SEQUENCE</scope>
    <source>
        <strain evidence="10">TAU-MAC 1115</strain>
    </source>
</reference>
<dbReference type="EMBL" id="JADOES010000058">
    <property type="protein sequence ID" value="MBT9317752.1"/>
    <property type="molecule type" value="Genomic_DNA"/>
</dbReference>
<evidence type="ECO:0000256" key="8">
    <source>
        <dbReference type="ARBA" id="ARBA00031427"/>
    </source>
</evidence>
<evidence type="ECO:0000313" key="11">
    <source>
        <dbReference type="Proteomes" id="UP000717364"/>
    </source>
</evidence>
<evidence type="ECO:0000313" key="10">
    <source>
        <dbReference type="EMBL" id="MBT9317752.1"/>
    </source>
</evidence>
<dbReference type="GO" id="GO:0009097">
    <property type="term" value="P:isoleucine biosynthetic process"/>
    <property type="evidence" value="ECO:0007669"/>
    <property type="project" value="TreeGrafter"/>
</dbReference>
<dbReference type="InterPro" id="IPR001926">
    <property type="entry name" value="TrpB-like_PALP"/>
</dbReference>
<dbReference type="SUPFAM" id="SSF53686">
    <property type="entry name" value="Tryptophan synthase beta subunit-like PLP-dependent enzymes"/>
    <property type="match status" value="1"/>
</dbReference>
<dbReference type="GO" id="GO:0030170">
    <property type="term" value="F:pyridoxal phosphate binding"/>
    <property type="evidence" value="ECO:0007669"/>
    <property type="project" value="InterPro"/>
</dbReference>
<comment type="function">
    <text evidence="7">Catalyzes the anaerobic formation of alpha-ketobutyrate and ammonia from threonine in a two-step reaction. The first step involved a dehydration of threonine and a production of enamine intermediates (aminocrotonate), which tautomerizes to its imine form (iminobutyrate). Both intermediates are unstable and short-lived. The second step is the nonenzymatic hydrolysis of the enamine/imine intermediates to form 2-ketobutyrate and free ammonia. In the low water environment of the cell, the second step is accelerated by RidA.</text>
</comment>
<sequence>MLKLQDFEAAQARFGSYIQKTPVSYHQPLDVYFKWENQQNTGSFKLRGALNKILTLSPEELKSGLVAASSGNHGKSLAYAAQLIGVTAHIFVPWYASDVKVTAINDMGAQVERVPGVYQDTEVRAQSVVAETSATYVSPYNDWNGIAGAGTIGLEWLAQTPQLSRLLIPVGAGALLVGIALAARSIRPDIEIVGIQAEASPYLHHQFYHGHMDGIEQHPTIMEGLAGALESSAITIDWFCQLCDQVILVTDSEVETAISCAYHQLGEVIEGSAAVGLAAVLAGKISTADKPTGVLITGGNIDMTKHQEITRKLGADQI</sequence>
<dbReference type="Pfam" id="PF00291">
    <property type="entry name" value="PALP"/>
    <property type="match status" value="1"/>
</dbReference>
<dbReference type="InterPro" id="IPR050147">
    <property type="entry name" value="Ser/Thr_Dehydratase"/>
</dbReference>
<dbReference type="RefSeq" id="WP_215610816.1">
    <property type="nucleotide sequence ID" value="NZ_JADOES010000058.1"/>
</dbReference>
<evidence type="ECO:0000259" key="9">
    <source>
        <dbReference type="Pfam" id="PF00291"/>
    </source>
</evidence>
<dbReference type="Proteomes" id="UP000717364">
    <property type="component" value="Unassembled WGS sequence"/>
</dbReference>
<dbReference type="InterPro" id="IPR000634">
    <property type="entry name" value="Ser/Thr_deHydtase_PyrdxlP-BS"/>
</dbReference>
<organism evidence="10 11">
    <name type="scientific">Leptothoe spongobia TAU-MAC 1115</name>
    <dbReference type="NCBI Taxonomy" id="1967444"/>
    <lineage>
        <taxon>Bacteria</taxon>
        <taxon>Bacillati</taxon>
        <taxon>Cyanobacteriota</taxon>
        <taxon>Cyanophyceae</taxon>
        <taxon>Nodosilineales</taxon>
        <taxon>Cymatolegaceae</taxon>
        <taxon>Leptothoe</taxon>
        <taxon>Leptothoe spongobia</taxon>
    </lineage>
</organism>
<dbReference type="FunFam" id="3.40.50.1100:FF:000005">
    <property type="entry name" value="Threonine dehydratase catabolic"/>
    <property type="match status" value="1"/>
</dbReference>
<evidence type="ECO:0000256" key="3">
    <source>
        <dbReference type="ARBA" id="ARBA00010869"/>
    </source>
</evidence>
<dbReference type="InterPro" id="IPR036052">
    <property type="entry name" value="TrpB-like_PALP_sf"/>
</dbReference>
<accession>A0A947DIC2</accession>
<dbReference type="EC" id="4.3.1.19" evidence="4"/>
<dbReference type="Gene3D" id="3.40.50.1100">
    <property type="match status" value="2"/>
</dbReference>
<evidence type="ECO:0000256" key="7">
    <source>
        <dbReference type="ARBA" id="ARBA00025527"/>
    </source>
</evidence>
<evidence type="ECO:0000256" key="4">
    <source>
        <dbReference type="ARBA" id="ARBA00012096"/>
    </source>
</evidence>
<proteinExistence type="inferred from homology"/>
<dbReference type="GO" id="GO:0006567">
    <property type="term" value="P:L-threonine catabolic process"/>
    <property type="evidence" value="ECO:0007669"/>
    <property type="project" value="TreeGrafter"/>
</dbReference>
<evidence type="ECO:0000256" key="5">
    <source>
        <dbReference type="ARBA" id="ARBA00022898"/>
    </source>
</evidence>
<dbReference type="PROSITE" id="PS00165">
    <property type="entry name" value="DEHYDRATASE_SER_THR"/>
    <property type="match status" value="1"/>
</dbReference>
<dbReference type="GO" id="GO:0004794">
    <property type="term" value="F:threonine deaminase activity"/>
    <property type="evidence" value="ECO:0007669"/>
    <property type="project" value="UniProtKB-EC"/>
</dbReference>
<dbReference type="GO" id="GO:0006565">
    <property type="term" value="P:L-serine catabolic process"/>
    <property type="evidence" value="ECO:0007669"/>
    <property type="project" value="TreeGrafter"/>
</dbReference>
<dbReference type="PANTHER" id="PTHR48078">
    <property type="entry name" value="THREONINE DEHYDRATASE, MITOCHONDRIAL-RELATED"/>
    <property type="match status" value="1"/>
</dbReference>
<comment type="cofactor">
    <cofactor evidence="2">
        <name>pyridoxal 5'-phosphate</name>
        <dbReference type="ChEBI" id="CHEBI:597326"/>
    </cofactor>
</comment>
<comment type="caution">
    <text evidence="10">The sequence shown here is derived from an EMBL/GenBank/DDBJ whole genome shotgun (WGS) entry which is preliminary data.</text>
</comment>
<evidence type="ECO:0000256" key="2">
    <source>
        <dbReference type="ARBA" id="ARBA00001933"/>
    </source>
</evidence>
<reference evidence="10" key="1">
    <citation type="submission" date="2020-11" db="EMBL/GenBank/DDBJ databases">
        <authorList>
            <person name="Konstantinou D."/>
            <person name="Gkelis S."/>
            <person name="Popin R."/>
            <person name="Fewer D."/>
            <person name="Sivonen K."/>
        </authorList>
    </citation>
    <scope>NUCLEOTIDE SEQUENCE</scope>
    <source>
        <strain evidence="10">TAU-MAC 1115</strain>
    </source>
</reference>
<name>A0A947DIC2_9CYAN</name>
<comment type="similarity">
    <text evidence="3">Belongs to the serine/threonine dehydratase family.</text>
</comment>
<dbReference type="PANTHER" id="PTHR48078:SF6">
    <property type="entry name" value="L-THREONINE DEHYDRATASE CATABOLIC TDCB"/>
    <property type="match status" value="1"/>
</dbReference>